<name>A0A7X4KQ59_9BURK</name>
<feature type="region of interest" description="Disordered" evidence="1">
    <location>
        <begin position="84"/>
        <end position="114"/>
    </location>
</feature>
<dbReference type="RefSeq" id="WP_161075272.1">
    <property type="nucleotide sequence ID" value="NZ_CP086370.1"/>
</dbReference>
<protein>
    <submittedName>
        <fullName evidence="4">Uncharacterized protein</fullName>
    </submittedName>
</protein>
<evidence type="ECO:0000256" key="3">
    <source>
        <dbReference type="SAM" id="SignalP"/>
    </source>
</evidence>
<keyword evidence="2" id="KW-0472">Membrane</keyword>
<evidence type="ECO:0000313" key="5">
    <source>
        <dbReference type="Proteomes" id="UP000450676"/>
    </source>
</evidence>
<organism evidence="4 5">
    <name type="scientific">Pseudoduganella aquatica</name>
    <dbReference type="NCBI Taxonomy" id="2660641"/>
    <lineage>
        <taxon>Bacteria</taxon>
        <taxon>Pseudomonadati</taxon>
        <taxon>Pseudomonadota</taxon>
        <taxon>Betaproteobacteria</taxon>
        <taxon>Burkholderiales</taxon>
        <taxon>Oxalobacteraceae</taxon>
        <taxon>Telluria group</taxon>
        <taxon>Pseudoduganella</taxon>
    </lineage>
</organism>
<sequence length="165" mass="17662">MSRTPLVRQLSLLLAAGWLAAVAPQAWASDATLPSTPSQSSAALTQPAAASAFDAIEQPDPLSLSAANSFTHVYLTPAGFSRTPANDSNGSRLHLPRQDPDLDAIDPYGGSRYPARPDDEISPAALWISGLGLLTATISGILLYARNPISRKRKYRNRPGESRRR</sequence>
<accession>A0A7X4KQ59</accession>
<feature type="chain" id="PRO_5030552521" evidence="3">
    <location>
        <begin position="29"/>
        <end position="165"/>
    </location>
</feature>
<gene>
    <name evidence="4" type="ORF">GTP77_27115</name>
</gene>
<evidence type="ECO:0000256" key="2">
    <source>
        <dbReference type="SAM" id="Phobius"/>
    </source>
</evidence>
<dbReference type="AlphaFoldDB" id="A0A7X4KQ59"/>
<evidence type="ECO:0000256" key="1">
    <source>
        <dbReference type="SAM" id="MobiDB-lite"/>
    </source>
</evidence>
<keyword evidence="2" id="KW-1133">Transmembrane helix</keyword>
<dbReference type="EMBL" id="WWCU01000051">
    <property type="protein sequence ID" value="MYN10993.1"/>
    <property type="molecule type" value="Genomic_DNA"/>
</dbReference>
<comment type="caution">
    <text evidence="4">The sequence shown here is derived from an EMBL/GenBank/DDBJ whole genome shotgun (WGS) entry which is preliminary data.</text>
</comment>
<keyword evidence="2" id="KW-0812">Transmembrane</keyword>
<evidence type="ECO:0000313" key="4">
    <source>
        <dbReference type="EMBL" id="MYN10993.1"/>
    </source>
</evidence>
<reference evidence="4 5" key="1">
    <citation type="submission" date="2019-12" db="EMBL/GenBank/DDBJ databases">
        <title>Novel species isolated from a subtropical stream in China.</title>
        <authorList>
            <person name="Lu H."/>
        </authorList>
    </citation>
    <scope>NUCLEOTIDE SEQUENCE [LARGE SCALE GENOMIC DNA]</scope>
    <source>
        <strain evidence="4 5">FT127W</strain>
    </source>
</reference>
<feature type="transmembrane region" description="Helical" evidence="2">
    <location>
        <begin position="124"/>
        <end position="145"/>
    </location>
</feature>
<proteinExistence type="predicted"/>
<keyword evidence="5" id="KW-1185">Reference proteome</keyword>
<keyword evidence="3" id="KW-0732">Signal</keyword>
<dbReference type="Proteomes" id="UP000450676">
    <property type="component" value="Unassembled WGS sequence"/>
</dbReference>
<feature type="signal peptide" evidence="3">
    <location>
        <begin position="1"/>
        <end position="28"/>
    </location>
</feature>